<evidence type="ECO:0000259" key="1">
    <source>
        <dbReference type="PROSITE" id="PS50983"/>
    </source>
</evidence>
<dbReference type="PANTHER" id="PTHR30535:SF4">
    <property type="entry name" value="HEMIN-BINDING PERIPLASMIC PROTEIN HMUT"/>
    <property type="match status" value="1"/>
</dbReference>
<sequence length="272" mass="28346">MKSWIIVLLALPFSLFAGERVIAIGGDITEIIYALGAQQTLVARDSTSQQPPQASELPNVGYMRQLNAEGILAMKPTLVIASELAQPSLALQQVEQAGVNVVTVTGKPELGVINQKIAVIAATLGRVAEGQILQAELERQIAAVPTRPLPVRVLFIIAHTGITAMGAGNGTAADGAIRSAGLENAMAGVARYQSLTQEGLVAAAPQLLVIGKASLQRLGGETNLWALPGLAFTPAGQQRRLLVIDDNALLSFGLAMPTAIGQLRQAAQAVMP</sequence>
<evidence type="ECO:0000313" key="3">
    <source>
        <dbReference type="Proteomes" id="UP000596176"/>
    </source>
</evidence>
<dbReference type="AlphaFoldDB" id="A0A7U0RNG0"/>
<accession>A0A7U0RNG0</accession>
<name>A0A7U0RNG0_SERPR</name>
<feature type="domain" description="Fe/B12 periplasmic-binding" evidence="1">
    <location>
        <begin position="20"/>
        <end position="272"/>
    </location>
</feature>
<proteinExistence type="predicted"/>
<reference evidence="2 3" key="1">
    <citation type="submission" date="2021-01" db="EMBL/GenBank/DDBJ databases">
        <title>Chromosome sequence of Serratia proteamaculans strain 94 rif-r, isolated from spoiled beef.</title>
        <authorList>
            <person name="Zaytseva Y.V."/>
            <person name="Iablokov S.N."/>
            <person name="Klyukina A."/>
        </authorList>
    </citation>
    <scope>NUCLEOTIDE SEQUENCE [LARGE SCALE GENOMIC DNA]</scope>
    <source>
        <strain evidence="2 3">94 rif-r</strain>
    </source>
</reference>
<dbReference type="InterPro" id="IPR002491">
    <property type="entry name" value="ABC_transptr_periplasmic_BD"/>
</dbReference>
<dbReference type="Proteomes" id="UP000596176">
    <property type="component" value="Chromosome"/>
</dbReference>
<dbReference type="RefSeq" id="WP_207976876.1">
    <property type="nucleotide sequence ID" value="NZ_CBCPIO010000001.1"/>
</dbReference>
<dbReference type="EMBL" id="CP068391">
    <property type="protein sequence ID" value="QQX53045.1"/>
    <property type="molecule type" value="Genomic_DNA"/>
</dbReference>
<dbReference type="PROSITE" id="PS50983">
    <property type="entry name" value="FE_B12_PBP"/>
    <property type="match status" value="1"/>
</dbReference>
<protein>
    <submittedName>
        <fullName evidence="2">ABC transporter substrate-binding protein</fullName>
    </submittedName>
</protein>
<dbReference type="Gene3D" id="3.40.50.1980">
    <property type="entry name" value="Nitrogenase molybdenum iron protein domain"/>
    <property type="match status" value="2"/>
</dbReference>
<dbReference type="InterPro" id="IPR050902">
    <property type="entry name" value="ABC_Transporter_SBP"/>
</dbReference>
<gene>
    <name evidence="2" type="ORF">JKX24_23265</name>
</gene>
<organism evidence="2 3">
    <name type="scientific">Serratia proteamaculans</name>
    <dbReference type="NCBI Taxonomy" id="28151"/>
    <lineage>
        <taxon>Bacteria</taxon>
        <taxon>Pseudomonadati</taxon>
        <taxon>Pseudomonadota</taxon>
        <taxon>Gammaproteobacteria</taxon>
        <taxon>Enterobacterales</taxon>
        <taxon>Yersiniaceae</taxon>
        <taxon>Serratia</taxon>
    </lineage>
</organism>
<evidence type="ECO:0000313" key="2">
    <source>
        <dbReference type="EMBL" id="QQX53045.1"/>
    </source>
</evidence>
<dbReference type="PANTHER" id="PTHR30535">
    <property type="entry name" value="VITAMIN B12-BINDING PROTEIN"/>
    <property type="match status" value="1"/>
</dbReference>
<dbReference type="Pfam" id="PF01497">
    <property type="entry name" value="Peripla_BP_2"/>
    <property type="match status" value="1"/>
</dbReference>
<dbReference type="SUPFAM" id="SSF53807">
    <property type="entry name" value="Helical backbone' metal receptor"/>
    <property type="match status" value="1"/>
</dbReference>